<dbReference type="AlphaFoldDB" id="A0A4R6BLY2"/>
<proteinExistence type="predicted"/>
<gene>
    <name evidence="2" type="ORF">ERX37_01175</name>
</gene>
<evidence type="ECO:0000313" key="3">
    <source>
        <dbReference type="Proteomes" id="UP000295328"/>
    </source>
</evidence>
<evidence type="ECO:0000313" key="2">
    <source>
        <dbReference type="EMBL" id="TDM02731.1"/>
    </source>
</evidence>
<dbReference type="Proteomes" id="UP000295328">
    <property type="component" value="Unassembled WGS sequence"/>
</dbReference>
<comment type="caution">
    <text evidence="2">The sequence shown here is derived from an EMBL/GenBank/DDBJ whole genome shotgun (WGS) entry which is preliminary data.</text>
</comment>
<keyword evidence="1" id="KW-1133">Transmembrane helix</keyword>
<sequence length="66" mass="7449">MNNLKKKSIVVFTGIVAAIMLCLCLVMLLVELKVNFESRIGYSPVVKVNHDPGLKYNLSRWIEIGE</sequence>
<keyword evidence="3" id="KW-1185">Reference proteome</keyword>
<feature type="transmembrane region" description="Helical" evidence="1">
    <location>
        <begin position="9"/>
        <end position="30"/>
    </location>
</feature>
<accession>A0A4R6BLY2</accession>
<keyword evidence="1" id="KW-0472">Membrane</keyword>
<dbReference type="RefSeq" id="WP_133428819.1">
    <property type="nucleotide sequence ID" value="NZ_BMCC01000002.1"/>
</dbReference>
<dbReference type="OrthoDB" id="9977586at2"/>
<keyword evidence="1" id="KW-0812">Transmembrane</keyword>
<organism evidence="2 3">
    <name type="scientific">Macrococcus hajekii</name>
    <dbReference type="NCBI Taxonomy" id="198482"/>
    <lineage>
        <taxon>Bacteria</taxon>
        <taxon>Bacillati</taxon>
        <taxon>Bacillota</taxon>
        <taxon>Bacilli</taxon>
        <taxon>Bacillales</taxon>
        <taxon>Staphylococcaceae</taxon>
        <taxon>Macrococcus</taxon>
    </lineage>
</organism>
<name>A0A4R6BLY2_9STAP</name>
<dbReference type="EMBL" id="SCWE01000001">
    <property type="protein sequence ID" value="TDM02731.1"/>
    <property type="molecule type" value="Genomic_DNA"/>
</dbReference>
<protein>
    <submittedName>
        <fullName evidence="2">Uncharacterized protein</fullName>
    </submittedName>
</protein>
<reference evidence="2 3" key="1">
    <citation type="submission" date="2019-01" db="EMBL/GenBank/DDBJ databases">
        <title>Draft genome sequences of the type strains of six Macrococcus species.</title>
        <authorList>
            <person name="Mazhar S."/>
            <person name="Altermann E."/>
            <person name="Hill C."/>
            <person name="Mcauliffe O."/>
        </authorList>
    </citation>
    <scope>NUCLEOTIDE SEQUENCE [LARGE SCALE GENOMIC DNA]</scope>
    <source>
        <strain evidence="2 3">CCM4809</strain>
    </source>
</reference>
<evidence type="ECO:0000256" key="1">
    <source>
        <dbReference type="SAM" id="Phobius"/>
    </source>
</evidence>